<name>M5CDE2_THACB</name>
<reference evidence="2 3" key="1">
    <citation type="journal article" date="2013" name="J. Biotechnol.">
        <title>Establishment and interpretation of the genome sequence of the phytopathogenic fungus Rhizoctonia solani AG1-IB isolate 7/3/14.</title>
        <authorList>
            <person name="Wibberg D.W."/>
            <person name="Jelonek L.J."/>
            <person name="Rupp O.R."/>
            <person name="Hennig M.H."/>
            <person name="Eikmeyer F.E."/>
            <person name="Goesmann A.G."/>
            <person name="Hartmann A.H."/>
            <person name="Borriss R.B."/>
            <person name="Grosch R.G."/>
            <person name="Puehler A.P."/>
            <person name="Schlueter A.S."/>
        </authorList>
    </citation>
    <scope>NUCLEOTIDE SEQUENCE [LARGE SCALE GENOMIC DNA]</scope>
    <source>
        <strain evidence="3">AG1-IB / isolate 7/3/14</strain>
    </source>
</reference>
<organism evidence="2 3">
    <name type="scientific">Thanatephorus cucumeris (strain AG1-IB / isolate 7/3/14)</name>
    <name type="common">Lettuce bottom rot fungus</name>
    <name type="synonym">Rhizoctonia solani</name>
    <dbReference type="NCBI Taxonomy" id="1108050"/>
    <lineage>
        <taxon>Eukaryota</taxon>
        <taxon>Fungi</taxon>
        <taxon>Dikarya</taxon>
        <taxon>Basidiomycota</taxon>
        <taxon>Agaricomycotina</taxon>
        <taxon>Agaricomycetes</taxon>
        <taxon>Cantharellales</taxon>
        <taxon>Ceratobasidiaceae</taxon>
        <taxon>Rhizoctonia</taxon>
        <taxon>Rhizoctonia solani AG-1</taxon>
    </lineage>
</organism>
<sequence>MVSLSFKVLAALAAAAAIQANSEFELESRDWEARRLVPRNFELITTKLTLLVPKGSYKTVTKYKTVTVTADCGATSTIISDPLPTLTDTAIPTDTHIPHPYSDGYGNPNWHIDNPVGYADCCTDCD</sequence>
<protein>
    <submittedName>
        <fullName evidence="2">Uncharacterized protein</fullName>
    </submittedName>
</protein>
<dbReference type="HOGENOM" id="CLU_1983094_0_0_1"/>
<evidence type="ECO:0000256" key="1">
    <source>
        <dbReference type="SAM" id="SignalP"/>
    </source>
</evidence>
<evidence type="ECO:0000313" key="3">
    <source>
        <dbReference type="Proteomes" id="UP000012065"/>
    </source>
</evidence>
<keyword evidence="1" id="KW-0732">Signal</keyword>
<accession>M5CDE2</accession>
<proteinExistence type="predicted"/>
<dbReference type="Proteomes" id="UP000012065">
    <property type="component" value="Unassembled WGS sequence"/>
</dbReference>
<gene>
    <name evidence="2" type="ORF">BN14_12144</name>
</gene>
<dbReference type="EMBL" id="CAOJ01018002">
    <property type="protein sequence ID" value="CCO37983.1"/>
    <property type="molecule type" value="Genomic_DNA"/>
</dbReference>
<feature type="signal peptide" evidence="1">
    <location>
        <begin position="1"/>
        <end position="20"/>
    </location>
</feature>
<evidence type="ECO:0000313" key="2">
    <source>
        <dbReference type="EMBL" id="CCO37983.1"/>
    </source>
</evidence>
<comment type="caution">
    <text evidence="2">The sequence shown here is derived from an EMBL/GenBank/DDBJ whole genome shotgun (WGS) entry which is preliminary data.</text>
</comment>
<feature type="chain" id="PRO_5004064286" evidence="1">
    <location>
        <begin position="21"/>
        <end position="126"/>
    </location>
</feature>
<dbReference type="AlphaFoldDB" id="M5CDE2"/>